<name>A0A438FGX2_VITVI</name>
<evidence type="ECO:0000313" key="4">
    <source>
        <dbReference type="Proteomes" id="UP000288805"/>
    </source>
</evidence>
<gene>
    <name evidence="3" type="primary">N_238</name>
    <name evidence="3" type="ORF">CK203_101432</name>
</gene>
<dbReference type="Gene3D" id="1.10.8.430">
    <property type="entry name" value="Helical domain of apoptotic protease-activating factors"/>
    <property type="match status" value="1"/>
</dbReference>
<organism evidence="3 4">
    <name type="scientific">Vitis vinifera</name>
    <name type="common">Grape</name>
    <dbReference type="NCBI Taxonomy" id="29760"/>
    <lineage>
        <taxon>Eukaryota</taxon>
        <taxon>Viridiplantae</taxon>
        <taxon>Streptophyta</taxon>
        <taxon>Embryophyta</taxon>
        <taxon>Tracheophyta</taxon>
        <taxon>Spermatophyta</taxon>
        <taxon>Magnoliopsida</taxon>
        <taxon>eudicotyledons</taxon>
        <taxon>Gunneridae</taxon>
        <taxon>Pentapetalae</taxon>
        <taxon>rosids</taxon>
        <taxon>Vitales</taxon>
        <taxon>Vitaceae</taxon>
        <taxon>Viteae</taxon>
        <taxon>Vitis</taxon>
    </lineage>
</organism>
<evidence type="ECO:0000259" key="2">
    <source>
        <dbReference type="Pfam" id="PF23282"/>
    </source>
</evidence>
<dbReference type="EMBL" id="QGNW01000901">
    <property type="protein sequence ID" value="RVW59235.1"/>
    <property type="molecule type" value="Genomic_DNA"/>
</dbReference>
<dbReference type="InterPro" id="IPR027417">
    <property type="entry name" value="P-loop_NTPase"/>
</dbReference>
<dbReference type="InterPro" id="IPR032675">
    <property type="entry name" value="LRR_dom_sf"/>
</dbReference>
<dbReference type="InterPro" id="IPR044974">
    <property type="entry name" value="Disease_R_plants"/>
</dbReference>
<dbReference type="PANTHER" id="PTHR11017:SF570">
    <property type="entry name" value="DISEASE RESISTANCE PROTEIN (TIR-NBS CLASS)-RELATED"/>
    <property type="match status" value="1"/>
</dbReference>
<dbReference type="GO" id="GO:0006952">
    <property type="term" value="P:defense response"/>
    <property type="evidence" value="ECO:0007669"/>
    <property type="project" value="InterPro"/>
</dbReference>
<reference evidence="3 4" key="1">
    <citation type="journal article" date="2018" name="PLoS Genet.">
        <title>Population sequencing reveals clonal diversity and ancestral inbreeding in the grapevine cultivar Chardonnay.</title>
        <authorList>
            <person name="Roach M.J."/>
            <person name="Johnson D.L."/>
            <person name="Bohlmann J."/>
            <person name="van Vuuren H.J."/>
            <person name="Jones S.J."/>
            <person name="Pretorius I.S."/>
            <person name="Schmidt S.A."/>
            <person name="Borneman A.R."/>
        </authorList>
    </citation>
    <scope>NUCLEOTIDE SEQUENCE [LARGE SCALE GENOMIC DNA]</scope>
    <source>
        <strain evidence="4">cv. Chardonnay</strain>
        <tissue evidence="3">Leaf</tissue>
    </source>
</reference>
<dbReference type="SUPFAM" id="SSF52058">
    <property type="entry name" value="L domain-like"/>
    <property type="match status" value="1"/>
</dbReference>
<dbReference type="GO" id="GO:0043531">
    <property type="term" value="F:ADP binding"/>
    <property type="evidence" value="ECO:0007669"/>
    <property type="project" value="InterPro"/>
</dbReference>
<protein>
    <submittedName>
        <fullName evidence="3">TMV resistance protein N</fullName>
    </submittedName>
</protein>
<dbReference type="AlphaFoldDB" id="A0A438FGX2"/>
<dbReference type="SUPFAM" id="SSF46785">
    <property type="entry name" value="Winged helix' DNA-binding domain"/>
    <property type="match status" value="1"/>
</dbReference>
<dbReference type="InterPro" id="IPR042197">
    <property type="entry name" value="Apaf_helical"/>
</dbReference>
<proteinExistence type="predicted"/>
<comment type="caution">
    <text evidence="3">The sequence shown here is derived from an EMBL/GenBank/DDBJ whole genome shotgun (WGS) entry which is preliminary data.</text>
</comment>
<dbReference type="PANTHER" id="PTHR11017">
    <property type="entry name" value="LEUCINE-RICH REPEAT-CONTAINING PROTEIN"/>
    <property type="match status" value="1"/>
</dbReference>
<dbReference type="Pfam" id="PF23282">
    <property type="entry name" value="WHD_ROQ1"/>
    <property type="match status" value="1"/>
</dbReference>
<evidence type="ECO:0000313" key="3">
    <source>
        <dbReference type="EMBL" id="RVW59235.1"/>
    </source>
</evidence>
<dbReference type="Proteomes" id="UP000288805">
    <property type="component" value="Unassembled WGS sequence"/>
</dbReference>
<sequence length="418" mass="46996">MDELTQLEHLIGKHGWFSLGSRIIITIRKKDLLTRHGVDDMYEVDKLNFQEALQLFCCYAFKQHLPKEDYKDLSYHVVRYADGLPLALKVLGSLLFGKGVPDWKGELQKLEKVLNMEIVNVLKISFEGLDYTQRMIFLNIACFFKGNNVQRVSNISDGSGFNAKSGINALLDRCFITISKNNTIDMHDLLAQMGKDIVDQECPNEPGGRSRLWRHMDIYRVLKRNTIAGGPRENAMSRGSFFKFAQLSIAFFVRKEESSVLMGVGQLSDLRALDLSHCKKLSQIPELPSSLRLLDMHSSIGTSLPPMHSLVNCLKSANQIEMGYTPTGNLRQVTWMNIKLQKSLALCVDDKNPTVATAITGKGILVNQEKAPSFFLQKDVRTGRPDTPSKAFIWNRGDVFDGLVGPKIVMIVTRGKAE</sequence>
<evidence type="ECO:0000256" key="1">
    <source>
        <dbReference type="ARBA" id="ARBA00022737"/>
    </source>
</evidence>
<accession>A0A438FGX2</accession>
<dbReference type="SUPFAM" id="SSF52540">
    <property type="entry name" value="P-loop containing nucleoside triphosphate hydrolases"/>
    <property type="match status" value="1"/>
</dbReference>
<dbReference type="InterPro" id="IPR058192">
    <property type="entry name" value="WHD_ROQ1-like"/>
</dbReference>
<feature type="domain" description="Disease resistance protein Roq1-like winged-helix" evidence="2">
    <location>
        <begin position="133"/>
        <end position="199"/>
    </location>
</feature>
<keyword evidence="1" id="KW-0677">Repeat</keyword>
<dbReference type="Gene3D" id="3.80.10.10">
    <property type="entry name" value="Ribonuclease Inhibitor"/>
    <property type="match status" value="1"/>
</dbReference>
<dbReference type="InterPro" id="IPR036390">
    <property type="entry name" value="WH_DNA-bd_sf"/>
</dbReference>